<proteinExistence type="predicted"/>
<accession>B9Y8C8</accession>
<evidence type="ECO:0000313" key="2">
    <source>
        <dbReference type="Proteomes" id="UP000005950"/>
    </source>
</evidence>
<reference evidence="1 2" key="2">
    <citation type="submission" date="2009-02" db="EMBL/GenBank/DDBJ databases">
        <title>Draft genome sequence of Holdemania filiformis DSM 12042.</title>
        <authorList>
            <person name="Sudarsanam P."/>
            <person name="Ley R."/>
            <person name="Guruge J."/>
            <person name="Turnbaugh P.J."/>
            <person name="Mahowald M."/>
            <person name="Liep D."/>
            <person name="Gordon J."/>
        </authorList>
    </citation>
    <scope>NUCLEOTIDE SEQUENCE [LARGE SCALE GENOMIC DNA]</scope>
    <source>
        <strain evidence="1 2">DSM 12042</strain>
    </source>
</reference>
<dbReference type="AlphaFoldDB" id="B9Y8C8"/>
<dbReference type="HOGENOM" id="CLU_2983627_0_0_9"/>
<name>B9Y8C8_9FIRM</name>
<reference evidence="1 2" key="1">
    <citation type="submission" date="2008-12" db="EMBL/GenBank/DDBJ databases">
        <authorList>
            <person name="Fulton L."/>
            <person name="Clifton S."/>
            <person name="Fulton B."/>
            <person name="Xu J."/>
            <person name="Minx P."/>
            <person name="Pepin K.H."/>
            <person name="Johnson M."/>
            <person name="Bhonagiri V."/>
            <person name="Nash W.E."/>
            <person name="Mardis E.R."/>
            <person name="Wilson R.K."/>
        </authorList>
    </citation>
    <scope>NUCLEOTIDE SEQUENCE [LARGE SCALE GENOMIC DNA]</scope>
    <source>
        <strain evidence="1 2">DSM 12042</strain>
    </source>
</reference>
<dbReference type="Proteomes" id="UP000005950">
    <property type="component" value="Unassembled WGS sequence"/>
</dbReference>
<feature type="non-terminal residue" evidence="1">
    <location>
        <position position="1"/>
    </location>
</feature>
<evidence type="ECO:0000313" key="1">
    <source>
        <dbReference type="EMBL" id="EEF67763.1"/>
    </source>
</evidence>
<comment type="caution">
    <text evidence="1">The sequence shown here is derived from an EMBL/GenBank/DDBJ whole genome shotgun (WGS) entry which is preliminary data.</text>
</comment>
<sequence>LKAGPVPAFFSFPPQHKKAVIAKGDNGSGKILLCRFKNNPFITILISKSNGCKNQRLD</sequence>
<protein>
    <submittedName>
        <fullName evidence="1">Uncharacterized protein</fullName>
    </submittedName>
</protein>
<dbReference type="EMBL" id="ACCF01000119">
    <property type="protein sequence ID" value="EEF67763.1"/>
    <property type="molecule type" value="Genomic_DNA"/>
</dbReference>
<gene>
    <name evidence="1" type="ORF">HOLDEFILI_02075</name>
</gene>
<organism evidence="1 2">
    <name type="scientific">Holdemania filiformis DSM 12042</name>
    <dbReference type="NCBI Taxonomy" id="545696"/>
    <lineage>
        <taxon>Bacteria</taxon>
        <taxon>Bacillati</taxon>
        <taxon>Bacillota</taxon>
        <taxon>Erysipelotrichia</taxon>
        <taxon>Erysipelotrichales</taxon>
        <taxon>Erysipelotrichaceae</taxon>
        <taxon>Holdemania</taxon>
    </lineage>
</organism>